<feature type="region of interest" description="Disordered" evidence="1">
    <location>
        <begin position="179"/>
        <end position="300"/>
    </location>
</feature>
<proteinExistence type="predicted"/>
<dbReference type="AlphaFoldDB" id="A0A4R2KQT3"/>
<keyword evidence="4" id="KW-1185">Reference proteome</keyword>
<dbReference type="RefSeq" id="WP_243645011.1">
    <property type="nucleotide sequence ID" value="NZ_SLWW01000004.1"/>
</dbReference>
<organism evidence="3 4">
    <name type="scientific">Rhodovulum euryhalinum</name>
    <dbReference type="NCBI Taxonomy" id="35805"/>
    <lineage>
        <taxon>Bacteria</taxon>
        <taxon>Pseudomonadati</taxon>
        <taxon>Pseudomonadota</taxon>
        <taxon>Alphaproteobacteria</taxon>
        <taxon>Rhodobacterales</taxon>
        <taxon>Paracoccaceae</taxon>
        <taxon>Rhodovulum</taxon>
    </lineage>
</organism>
<name>A0A4R2KQT3_9RHOB</name>
<feature type="compositionally biased region" description="Low complexity" evidence="1">
    <location>
        <begin position="199"/>
        <end position="211"/>
    </location>
</feature>
<evidence type="ECO:0000259" key="2">
    <source>
        <dbReference type="SMART" id="SM00422"/>
    </source>
</evidence>
<dbReference type="EMBL" id="SLWW01000004">
    <property type="protein sequence ID" value="TCO72498.1"/>
    <property type="molecule type" value="Genomic_DNA"/>
</dbReference>
<dbReference type="Pfam" id="PF13411">
    <property type="entry name" value="MerR_1"/>
    <property type="match status" value="1"/>
</dbReference>
<dbReference type="GO" id="GO:0006355">
    <property type="term" value="P:regulation of DNA-templated transcription"/>
    <property type="evidence" value="ECO:0007669"/>
    <property type="project" value="InterPro"/>
</dbReference>
<feature type="domain" description="HTH merR-type" evidence="2">
    <location>
        <begin position="10"/>
        <end position="79"/>
    </location>
</feature>
<evidence type="ECO:0000313" key="4">
    <source>
        <dbReference type="Proteomes" id="UP000295142"/>
    </source>
</evidence>
<protein>
    <submittedName>
        <fullName evidence="3">MerR-like DNA binding protein</fullName>
    </submittedName>
</protein>
<dbReference type="Proteomes" id="UP000295142">
    <property type="component" value="Unassembled WGS sequence"/>
</dbReference>
<dbReference type="GO" id="GO:0003677">
    <property type="term" value="F:DNA binding"/>
    <property type="evidence" value="ECO:0007669"/>
    <property type="project" value="InterPro"/>
</dbReference>
<feature type="compositionally biased region" description="Acidic residues" evidence="1">
    <location>
        <begin position="245"/>
        <end position="261"/>
    </location>
</feature>
<reference evidence="3 4" key="1">
    <citation type="submission" date="2019-03" db="EMBL/GenBank/DDBJ databases">
        <title>Genomic Encyclopedia of Type Strains, Phase IV (KMG-IV): sequencing the most valuable type-strain genomes for metagenomic binning, comparative biology and taxonomic classification.</title>
        <authorList>
            <person name="Goeker M."/>
        </authorList>
    </citation>
    <scope>NUCLEOTIDE SEQUENCE [LARGE SCALE GENOMIC DNA]</scope>
    <source>
        <strain evidence="3 4">DSM 4868</strain>
    </source>
</reference>
<dbReference type="InterPro" id="IPR000551">
    <property type="entry name" value="MerR-type_HTH_dom"/>
</dbReference>
<dbReference type="SUPFAM" id="SSF46955">
    <property type="entry name" value="Putative DNA-binding domain"/>
    <property type="match status" value="1"/>
</dbReference>
<dbReference type="Gene3D" id="1.10.1660.10">
    <property type="match status" value="1"/>
</dbReference>
<accession>A0A4R2KQT3</accession>
<dbReference type="CDD" id="cd04765">
    <property type="entry name" value="HTH_MlrA-like_sg2"/>
    <property type="match status" value="1"/>
</dbReference>
<sequence length="340" mass="36333">MEKSPEAFRTISEVAAWLDTPAHVLRFWESRFTQVKPVKRAGGRRYYRPADMMLLGGIKKLLHEDGLTIRGVQKILREEGVRFVAALSPPLDENAAGMLIEGHAMRVEDAGTESPSDAFAEAPMLEEAEPEAAPVVRLARRPRPEPDEAILPGLELAPPQAAPEPDVAEAAPVIPAFRRHAPPSETGQPAAPATPDPPAAEAESESAAFTEPDADAFTVPDLEPDIALAEPEPEDAAMTGPEPEALPEPEPEPAPEVEPEPEPLIAAEPQPLGTDIARTDPADDDPAFSPVEPPLRTRIRTPALRKALAADRDVTAQALNRLRALGARMKAGGGDPTPPL</sequence>
<feature type="compositionally biased region" description="Low complexity" evidence="1">
    <location>
        <begin position="263"/>
        <end position="272"/>
    </location>
</feature>
<gene>
    <name evidence="3" type="ORF">EV655_104187</name>
</gene>
<comment type="caution">
    <text evidence="3">The sequence shown here is derived from an EMBL/GenBank/DDBJ whole genome shotgun (WGS) entry which is preliminary data.</text>
</comment>
<dbReference type="InterPro" id="IPR009061">
    <property type="entry name" value="DNA-bd_dom_put_sf"/>
</dbReference>
<evidence type="ECO:0000256" key="1">
    <source>
        <dbReference type="SAM" id="MobiDB-lite"/>
    </source>
</evidence>
<dbReference type="SMART" id="SM00422">
    <property type="entry name" value="HTH_MERR"/>
    <property type="match status" value="1"/>
</dbReference>
<evidence type="ECO:0000313" key="3">
    <source>
        <dbReference type="EMBL" id="TCO72498.1"/>
    </source>
</evidence>